<organism evidence="2 3">
    <name type="scientific">Serratia ureilytica</name>
    <dbReference type="NCBI Taxonomy" id="300181"/>
    <lineage>
        <taxon>Bacteria</taxon>
        <taxon>Pseudomonadati</taxon>
        <taxon>Pseudomonadota</taxon>
        <taxon>Gammaproteobacteria</taxon>
        <taxon>Enterobacterales</taxon>
        <taxon>Yersiniaceae</taxon>
        <taxon>Serratia</taxon>
    </lineage>
</organism>
<dbReference type="EMBL" id="VOUP01000056">
    <property type="protein sequence ID" value="TXE22158.1"/>
    <property type="molecule type" value="Genomic_DNA"/>
</dbReference>
<reference evidence="2 3" key="1">
    <citation type="submission" date="2019-07" db="EMBL/GenBank/DDBJ databases">
        <title>Serratia strains were isolated from fresh produce.</title>
        <authorList>
            <person name="Cho G.-S."/>
            <person name="Stein M."/>
            <person name="Lee W."/>
            <person name="Suh S.H."/>
            <person name="Franz C.M.A.P."/>
        </authorList>
    </citation>
    <scope>NUCLEOTIDE SEQUENCE [LARGE SCALE GENOMIC DNA]</scope>
    <source>
        <strain evidence="2 3">S17</strain>
    </source>
</reference>
<proteinExistence type="predicted"/>
<protein>
    <submittedName>
        <fullName evidence="2">Uncharacterized protein</fullName>
    </submittedName>
</protein>
<evidence type="ECO:0000313" key="2">
    <source>
        <dbReference type="EMBL" id="TXE22158.1"/>
    </source>
</evidence>
<gene>
    <name evidence="2" type="ORF">FOT63_25585</name>
</gene>
<dbReference type="Proteomes" id="UP000321307">
    <property type="component" value="Unassembled WGS sequence"/>
</dbReference>
<evidence type="ECO:0000256" key="1">
    <source>
        <dbReference type="SAM" id="MobiDB-lite"/>
    </source>
</evidence>
<comment type="caution">
    <text evidence="2">The sequence shown here is derived from an EMBL/GenBank/DDBJ whole genome shotgun (WGS) entry which is preliminary data.</text>
</comment>
<feature type="region of interest" description="Disordered" evidence="1">
    <location>
        <begin position="176"/>
        <end position="204"/>
    </location>
</feature>
<dbReference type="RefSeq" id="WP_147839275.1">
    <property type="nucleotide sequence ID" value="NZ_VOUP01000056.1"/>
</dbReference>
<accession>A0A9X9BZ65</accession>
<evidence type="ECO:0000313" key="3">
    <source>
        <dbReference type="Proteomes" id="UP000321307"/>
    </source>
</evidence>
<dbReference type="AlphaFoldDB" id="A0A9X9BZ65"/>
<name>A0A9X9BZ65_9GAMM</name>
<sequence length="333" mass="36688">MKYFHVKLTTTVDHPSGKFDSETYLAAENKMQAKAKASSYIFENDGRNCMFYKSPRLEEVSEDTYLEKTQGPAEFPYHAEVDRYLARLVLFGEQDTYDESELSAADAFLASPDEEPEKFAEFNVLCERLAEEPLARGTLLEEVKALALTLFRAQWPSDTLPPDSVDNAVGNGVEEGVLSEPAGDSLGVVNNPPKNSGRPSKSLPGARTWADVELDIVLAGIARLAGSDDADNDTLSWARKTLDRRPGEVMAWVLGLRKVNGVLAYGSNFIFDLVRGLPVGIDVEHDTCALDAHIASFLREYGLLYVIKGEGVATDVSITTVTTKTRRWRGDDV</sequence>